<protein>
    <submittedName>
        <fullName evidence="8">ABC transporter ATP-binding protein</fullName>
    </submittedName>
</protein>
<dbReference type="PANTHER" id="PTHR43875">
    <property type="entry name" value="MALTODEXTRIN IMPORT ATP-BINDING PROTEIN MSMX"/>
    <property type="match status" value="1"/>
</dbReference>
<dbReference type="GO" id="GO:0055052">
    <property type="term" value="C:ATP-binding cassette (ABC) transporter complex, substrate-binding subunit-containing"/>
    <property type="evidence" value="ECO:0007669"/>
    <property type="project" value="TreeGrafter"/>
</dbReference>
<dbReference type="InterPro" id="IPR015853">
    <property type="entry name" value="ABC_transpr_FbpC"/>
</dbReference>
<dbReference type="KEGG" id="rbg:BG454_05305"/>
<dbReference type="PROSITE" id="PS00211">
    <property type="entry name" value="ABC_TRANSPORTER_1"/>
    <property type="match status" value="1"/>
</dbReference>
<evidence type="ECO:0000256" key="4">
    <source>
        <dbReference type="ARBA" id="ARBA00022741"/>
    </source>
</evidence>
<keyword evidence="9" id="KW-1185">Reference proteome</keyword>
<dbReference type="InterPro" id="IPR027417">
    <property type="entry name" value="P-loop_NTPase"/>
</dbReference>
<keyword evidence="6" id="KW-0472">Membrane</keyword>
<keyword evidence="4" id="KW-0547">Nucleotide-binding</keyword>
<dbReference type="GO" id="GO:0005524">
    <property type="term" value="F:ATP binding"/>
    <property type="evidence" value="ECO:0007669"/>
    <property type="project" value="UniProtKB-KW"/>
</dbReference>
<dbReference type="GO" id="GO:0015697">
    <property type="term" value="P:quaternary ammonium group transport"/>
    <property type="evidence" value="ECO:0007669"/>
    <property type="project" value="UniProtKB-ARBA"/>
</dbReference>
<reference evidence="8 9" key="1">
    <citation type="submission" date="2017-11" db="EMBL/GenBank/DDBJ databases">
        <title>Revised Sequence and Annotation of the Rhodobaca barguzinensis strain alga05 Genome.</title>
        <authorList>
            <person name="Kopejtka K."/>
            <person name="Tomasch J.M."/>
            <person name="Bunk B."/>
            <person name="Koblizek M."/>
        </authorList>
    </citation>
    <scope>NUCLEOTIDE SEQUENCE [LARGE SCALE GENOMIC DNA]</scope>
    <source>
        <strain evidence="9">alga05</strain>
    </source>
</reference>
<dbReference type="SUPFAM" id="SSF50331">
    <property type="entry name" value="MOP-like"/>
    <property type="match status" value="1"/>
</dbReference>
<organism evidence="8 9">
    <name type="scientific">Roseinatronobacter bogoriensis subsp. barguzinensis</name>
    <dbReference type="NCBI Taxonomy" id="441209"/>
    <lineage>
        <taxon>Bacteria</taxon>
        <taxon>Pseudomonadati</taxon>
        <taxon>Pseudomonadota</taxon>
        <taxon>Alphaproteobacteria</taxon>
        <taxon>Rhodobacterales</taxon>
        <taxon>Paracoccaceae</taxon>
        <taxon>Roseinatronobacter</taxon>
    </lineage>
</organism>
<sequence length="357" mass="38349">MKDITTEIDQIALRATQITKSFGDTQVLRNIDLFLAPGEVVALLGPSGCGKTTLLRIAAGLLSASSGQMEIAGQCVVDGSEFNAPPEARGIGMVFQDYAIWPHLSVLDNVAFPLRMRKLGRSDREARARRALDRVGLGHLADRFPGTLSGGQQQRVALARAIVAEPPLVLFDEPLSNLDRELREGLALEIGTLLRELGLSAVYVTHDQAEAFTIADRVAVMLNGEIAQIDAPEALFSAPKRVEVAQFLNIGALVDGRLCASAGFTCARAHLSLPSLAGKAPEGPARILIPRTAIRPDPQGELKAQVMRCQFQGDRYLLHLGLNGESTGLVCPTDQPAAVNSHIPLAIDADRLRVFPY</sequence>
<dbReference type="GO" id="GO:0015408">
    <property type="term" value="F:ABC-type ferric iron transporter activity"/>
    <property type="evidence" value="ECO:0007669"/>
    <property type="project" value="InterPro"/>
</dbReference>
<dbReference type="PROSITE" id="PS50893">
    <property type="entry name" value="ABC_TRANSPORTER_2"/>
    <property type="match status" value="1"/>
</dbReference>
<evidence type="ECO:0000256" key="6">
    <source>
        <dbReference type="ARBA" id="ARBA00023136"/>
    </source>
</evidence>
<dbReference type="OrthoDB" id="9802264at2"/>
<dbReference type="CDD" id="cd03259">
    <property type="entry name" value="ABC_Carb_Solutes_like"/>
    <property type="match status" value="1"/>
</dbReference>
<evidence type="ECO:0000256" key="2">
    <source>
        <dbReference type="ARBA" id="ARBA00022448"/>
    </source>
</evidence>
<dbReference type="EMBL" id="CP024899">
    <property type="protein sequence ID" value="ATX65312.1"/>
    <property type="molecule type" value="Genomic_DNA"/>
</dbReference>
<proteinExistence type="inferred from homology"/>
<dbReference type="FunFam" id="3.40.50.300:FF:000425">
    <property type="entry name" value="Probable ABC transporter, ATP-binding subunit"/>
    <property type="match status" value="1"/>
</dbReference>
<dbReference type="RefSeq" id="WP_071480115.1">
    <property type="nucleotide sequence ID" value="NZ_CP024899.1"/>
</dbReference>
<dbReference type="SMART" id="SM00382">
    <property type="entry name" value="AAA"/>
    <property type="match status" value="1"/>
</dbReference>
<dbReference type="Gene3D" id="3.40.50.300">
    <property type="entry name" value="P-loop containing nucleotide triphosphate hydrolases"/>
    <property type="match status" value="1"/>
</dbReference>
<gene>
    <name evidence="8" type="ORF">BG454_05305</name>
</gene>
<name>A0A2K8K774_9RHOB</name>
<dbReference type="Proteomes" id="UP000228948">
    <property type="component" value="Chromosome"/>
</dbReference>
<dbReference type="AlphaFoldDB" id="A0A2K8K774"/>
<dbReference type="InterPro" id="IPR047641">
    <property type="entry name" value="ABC_transpr_MalK/UgpC-like"/>
</dbReference>
<feature type="domain" description="ABC transporter" evidence="7">
    <location>
        <begin position="13"/>
        <end position="248"/>
    </location>
</feature>
<evidence type="ECO:0000256" key="3">
    <source>
        <dbReference type="ARBA" id="ARBA00022475"/>
    </source>
</evidence>
<dbReference type="SUPFAM" id="SSF52540">
    <property type="entry name" value="P-loop containing nucleoside triphosphate hydrolases"/>
    <property type="match status" value="1"/>
</dbReference>
<evidence type="ECO:0000256" key="5">
    <source>
        <dbReference type="ARBA" id="ARBA00022840"/>
    </source>
</evidence>
<dbReference type="PANTHER" id="PTHR43875:SF1">
    <property type="entry name" value="OSMOPROTECTIVE COMPOUNDS UPTAKE ATP-BINDING PROTEIN GGTA"/>
    <property type="match status" value="1"/>
</dbReference>
<comment type="similarity">
    <text evidence="1">Belongs to the ABC transporter superfamily.</text>
</comment>
<accession>A0A2K8K774</accession>
<keyword evidence="5 8" id="KW-0067">ATP-binding</keyword>
<dbReference type="Pfam" id="PF00005">
    <property type="entry name" value="ABC_tran"/>
    <property type="match status" value="1"/>
</dbReference>
<keyword evidence="2" id="KW-0813">Transport</keyword>
<dbReference type="InterPro" id="IPR003593">
    <property type="entry name" value="AAA+_ATPase"/>
</dbReference>
<evidence type="ECO:0000259" key="7">
    <source>
        <dbReference type="PROSITE" id="PS50893"/>
    </source>
</evidence>
<dbReference type="InterPro" id="IPR003439">
    <property type="entry name" value="ABC_transporter-like_ATP-bd"/>
</dbReference>
<dbReference type="InterPro" id="IPR008995">
    <property type="entry name" value="Mo/tungstate-bd_C_term_dom"/>
</dbReference>
<keyword evidence="3" id="KW-1003">Cell membrane</keyword>
<evidence type="ECO:0000313" key="9">
    <source>
        <dbReference type="Proteomes" id="UP000228948"/>
    </source>
</evidence>
<evidence type="ECO:0000313" key="8">
    <source>
        <dbReference type="EMBL" id="ATX65312.1"/>
    </source>
</evidence>
<dbReference type="InterPro" id="IPR017871">
    <property type="entry name" value="ABC_transporter-like_CS"/>
</dbReference>
<dbReference type="GO" id="GO:0016887">
    <property type="term" value="F:ATP hydrolysis activity"/>
    <property type="evidence" value="ECO:0007669"/>
    <property type="project" value="InterPro"/>
</dbReference>
<dbReference type="STRING" id="441209.GCA_001870665_01110"/>
<evidence type="ECO:0000256" key="1">
    <source>
        <dbReference type="ARBA" id="ARBA00005417"/>
    </source>
</evidence>